<dbReference type="EMBL" id="JADBDZ010000001">
    <property type="protein sequence ID" value="MBE1532568.1"/>
    <property type="molecule type" value="Genomic_DNA"/>
</dbReference>
<evidence type="ECO:0000259" key="1">
    <source>
        <dbReference type="Pfam" id="PF18593"/>
    </source>
</evidence>
<dbReference type="Proteomes" id="UP000627838">
    <property type="component" value="Unassembled WGS sequence"/>
</dbReference>
<dbReference type="Pfam" id="PF18593">
    <property type="entry name" value="CdiI_2"/>
    <property type="match status" value="1"/>
</dbReference>
<accession>A0ABR9JPR1</accession>
<keyword evidence="3" id="KW-1185">Reference proteome</keyword>
<name>A0ABR9JPR1_9ACTN</name>
<comment type="caution">
    <text evidence="2">The sequence shown here is derived from an EMBL/GenBank/DDBJ whole genome shotgun (WGS) entry which is preliminary data.</text>
</comment>
<reference evidence="2 3" key="1">
    <citation type="submission" date="2020-10" db="EMBL/GenBank/DDBJ databases">
        <title>Sequencing the genomes of 1000 actinobacteria strains.</title>
        <authorList>
            <person name="Klenk H.-P."/>
        </authorList>
    </citation>
    <scope>NUCLEOTIDE SEQUENCE [LARGE SCALE GENOMIC DNA]</scope>
    <source>
        <strain evidence="2 3">DSM 46744</strain>
    </source>
</reference>
<organism evidence="2 3">
    <name type="scientific">Actinomadura algeriensis</name>
    <dbReference type="NCBI Taxonomy" id="1679523"/>
    <lineage>
        <taxon>Bacteria</taxon>
        <taxon>Bacillati</taxon>
        <taxon>Actinomycetota</taxon>
        <taxon>Actinomycetes</taxon>
        <taxon>Streptosporangiales</taxon>
        <taxon>Thermomonosporaceae</taxon>
        <taxon>Actinomadura</taxon>
    </lineage>
</organism>
<dbReference type="RefSeq" id="WP_192759240.1">
    <property type="nucleotide sequence ID" value="NZ_JADBDZ010000001.1"/>
</dbReference>
<dbReference type="InterPro" id="IPR041129">
    <property type="entry name" value="CdiI_2"/>
</dbReference>
<proteinExistence type="predicted"/>
<sequence>MDLRPSALQARFGAAARVLDAYAGQAADDEPGRPGAALNGYLRWAAITDPIAASVAAEQLRYLAARLVDEPAAVPPAVAAALPRKPDGGLADGQWLETVAVLLDEAVDHGFPPPGPPATHWEWNRRFPALAQFLGCYFTQDFRDEFSDHDEAIAAWLRTASAVDRARLAGEIDEVLAFELVDNDLDEALVMLGMDVDPPLPPTAWLRGTKQTIRRPSA</sequence>
<evidence type="ECO:0000313" key="3">
    <source>
        <dbReference type="Proteomes" id="UP000627838"/>
    </source>
</evidence>
<protein>
    <recommendedName>
        <fullName evidence="1">CdiI immunity protein domain-containing protein</fullName>
    </recommendedName>
</protein>
<feature type="domain" description="CdiI immunity protein" evidence="1">
    <location>
        <begin position="126"/>
        <end position="207"/>
    </location>
</feature>
<gene>
    <name evidence="2" type="ORF">H4W34_002401</name>
</gene>
<evidence type="ECO:0000313" key="2">
    <source>
        <dbReference type="EMBL" id="MBE1532568.1"/>
    </source>
</evidence>